<reference evidence="2" key="1">
    <citation type="journal article" date="2014" name="Genome Announc.">
        <title>Genome sequence and annotation of Acremonium chrysogenum, producer of the beta-lactam antibiotic cephalosporin C.</title>
        <authorList>
            <person name="Terfehr D."/>
            <person name="Dahlmann T.A."/>
            <person name="Specht T."/>
            <person name="Zadra I."/>
            <person name="Kuernsteiner H."/>
            <person name="Kueck U."/>
        </authorList>
    </citation>
    <scope>NUCLEOTIDE SEQUENCE [LARGE SCALE GENOMIC DNA]</scope>
    <source>
        <strain evidence="2">ATCC 11550 / CBS 779.69 / DSM 880 / IAM 14645 / JCM 23072 / IMI 49137</strain>
    </source>
</reference>
<protein>
    <submittedName>
        <fullName evidence="1">Uncharacterized protein</fullName>
    </submittedName>
</protein>
<accession>A0A086TE27</accession>
<gene>
    <name evidence="1" type="ORF">ACRE_015280</name>
</gene>
<comment type="caution">
    <text evidence="1">The sequence shown here is derived from an EMBL/GenBank/DDBJ whole genome shotgun (WGS) entry which is preliminary data.</text>
</comment>
<name>A0A086TE27_HAPC1</name>
<dbReference type="Proteomes" id="UP000029964">
    <property type="component" value="Unassembled WGS sequence"/>
</dbReference>
<evidence type="ECO:0000313" key="2">
    <source>
        <dbReference type="Proteomes" id="UP000029964"/>
    </source>
</evidence>
<dbReference type="HOGENOM" id="CLU_2333127_0_0_1"/>
<dbReference type="AlphaFoldDB" id="A0A086TE27"/>
<dbReference type="EMBL" id="JPKY01000008">
    <property type="protein sequence ID" value="KFH47609.1"/>
    <property type="molecule type" value="Genomic_DNA"/>
</dbReference>
<proteinExistence type="predicted"/>
<evidence type="ECO:0000313" key="1">
    <source>
        <dbReference type="EMBL" id="KFH47609.1"/>
    </source>
</evidence>
<keyword evidence="2" id="KW-1185">Reference proteome</keyword>
<sequence length="98" mass="10733">MTLEGYPRRDVMRAFDAAALHLGRSVRKRSNPTSMLWHASISRFLVEAGNQSPYGLGAWGASLGRRRPMVERHVTLMSRSIALADIRKNAGSPEGGGL</sequence>
<organism evidence="1 2">
    <name type="scientific">Hapsidospora chrysogenum (strain ATCC 11550 / CBS 779.69 / DSM 880 / IAM 14645 / JCM 23072 / IMI 49137)</name>
    <name type="common">Acremonium chrysogenum</name>
    <dbReference type="NCBI Taxonomy" id="857340"/>
    <lineage>
        <taxon>Eukaryota</taxon>
        <taxon>Fungi</taxon>
        <taxon>Dikarya</taxon>
        <taxon>Ascomycota</taxon>
        <taxon>Pezizomycotina</taxon>
        <taxon>Sordariomycetes</taxon>
        <taxon>Hypocreomycetidae</taxon>
        <taxon>Hypocreales</taxon>
        <taxon>Bionectriaceae</taxon>
        <taxon>Hapsidospora</taxon>
    </lineage>
</organism>